<dbReference type="InterPro" id="IPR006139">
    <property type="entry name" value="D-isomer_2_OHA_DH_cat_dom"/>
</dbReference>
<keyword evidence="8" id="KW-1185">Reference proteome</keyword>
<dbReference type="InterPro" id="IPR036291">
    <property type="entry name" value="NAD(P)-bd_dom_sf"/>
</dbReference>
<dbReference type="RefSeq" id="WP_061836328.1">
    <property type="nucleotide sequence ID" value="NZ_LUKE01000005.1"/>
</dbReference>
<proteinExistence type="inferred from homology"/>
<sequence length="328" mass="36834">MKKKILVTDRFAQDSYLFLQQHAQFELVRSDHPQHLPLEHLVSANALLIRSRTLINEELLKKARQLQLIITGTSGFDHIDLEATQKWGVTVMHTPSANIESAAQLTWGLVLSCVNNIQQAHKMMKAGEWRRDAITGIELKGRTYGIVGLGRIGSRVAEIAQAFGMTVIAYDPYQEDDVFARLKVPRLSYEEVLKTADILSFHVPKTLETEHMLNRSQFEYIHRGIVLINTSRGSVINENDLVEAIENGYLRAVGLDVFEKEPLPRTSNLLNYPHVVLTPHIGANTEDAFFKASQVAANKLMAFFNDGSTSDTLPPRAPWYGATPFKGE</sequence>
<feature type="domain" description="D-isomer specific 2-hydroxyacid dehydrogenase NAD-binding" evidence="6">
    <location>
        <begin position="108"/>
        <end position="282"/>
    </location>
</feature>
<organism evidence="7 8">
    <name type="scientific">Bdellovibrio bacteriovorus</name>
    <dbReference type="NCBI Taxonomy" id="959"/>
    <lineage>
        <taxon>Bacteria</taxon>
        <taxon>Pseudomonadati</taxon>
        <taxon>Bdellovibrionota</taxon>
        <taxon>Bdellovibrionia</taxon>
        <taxon>Bdellovibrionales</taxon>
        <taxon>Pseudobdellovibrionaceae</taxon>
        <taxon>Bdellovibrio</taxon>
    </lineage>
</organism>
<protein>
    <submittedName>
        <fullName evidence="7">Phosphoglycerate dehydrogenase</fullName>
    </submittedName>
</protein>
<dbReference type="GO" id="GO:0016616">
    <property type="term" value="F:oxidoreductase activity, acting on the CH-OH group of donors, NAD or NADP as acceptor"/>
    <property type="evidence" value="ECO:0007669"/>
    <property type="project" value="InterPro"/>
</dbReference>
<dbReference type="InterPro" id="IPR006140">
    <property type="entry name" value="D-isomer_DH_NAD-bd"/>
</dbReference>
<dbReference type="Proteomes" id="UP000075320">
    <property type="component" value="Unassembled WGS sequence"/>
</dbReference>
<dbReference type="InterPro" id="IPR050857">
    <property type="entry name" value="D-2-hydroxyacid_DH"/>
</dbReference>
<dbReference type="PANTHER" id="PTHR42789">
    <property type="entry name" value="D-ISOMER SPECIFIC 2-HYDROXYACID DEHYDROGENASE FAMILY PROTEIN (AFU_ORTHOLOGUE AFUA_6G10090)"/>
    <property type="match status" value="1"/>
</dbReference>
<dbReference type="CDD" id="cd05303">
    <property type="entry name" value="PGDH_2"/>
    <property type="match status" value="1"/>
</dbReference>
<keyword evidence="2 4" id="KW-0560">Oxidoreductase</keyword>
<gene>
    <name evidence="7" type="ORF">AZI86_16145</name>
</gene>
<comment type="similarity">
    <text evidence="1 4">Belongs to the D-isomer specific 2-hydroxyacid dehydrogenase family.</text>
</comment>
<evidence type="ECO:0000256" key="1">
    <source>
        <dbReference type="ARBA" id="ARBA00005854"/>
    </source>
</evidence>
<dbReference type="GO" id="GO:0051287">
    <property type="term" value="F:NAD binding"/>
    <property type="evidence" value="ECO:0007669"/>
    <property type="project" value="InterPro"/>
</dbReference>
<evidence type="ECO:0000259" key="6">
    <source>
        <dbReference type="Pfam" id="PF02826"/>
    </source>
</evidence>
<dbReference type="Gene3D" id="3.40.50.720">
    <property type="entry name" value="NAD(P)-binding Rossmann-like Domain"/>
    <property type="match status" value="2"/>
</dbReference>
<dbReference type="Pfam" id="PF02826">
    <property type="entry name" value="2-Hacid_dh_C"/>
    <property type="match status" value="1"/>
</dbReference>
<evidence type="ECO:0000313" key="8">
    <source>
        <dbReference type="Proteomes" id="UP000075320"/>
    </source>
</evidence>
<evidence type="ECO:0000259" key="5">
    <source>
        <dbReference type="Pfam" id="PF00389"/>
    </source>
</evidence>
<evidence type="ECO:0000256" key="3">
    <source>
        <dbReference type="ARBA" id="ARBA00023027"/>
    </source>
</evidence>
<dbReference type="SUPFAM" id="SSF51735">
    <property type="entry name" value="NAD(P)-binding Rossmann-fold domains"/>
    <property type="match status" value="1"/>
</dbReference>
<evidence type="ECO:0000313" key="7">
    <source>
        <dbReference type="EMBL" id="KYG62367.1"/>
    </source>
</evidence>
<dbReference type="SUPFAM" id="SSF52283">
    <property type="entry name" value="Formate/glycerate dehydrogenase catalytic domain-like"/>
    <property type="match status" value="1"/>
</dbReference>
<evidence type="ECO:0000256" key="4">
    <source>
        <dbReference type="RuleBase" id="RU003719"/>
    </source>
</evidence>
<dbReference type="PANTHER" id="PTHR42789:SF1">
    <property type="entry name" value="D-ISOMER SPECIFIC 2-HYDROXYACID DEHYDROGENASE FAMILY PROTEIN (AFU_ORTHOLOGUE AFUA_6G10090)"/>
    <property type="match status" value="1"/>
</dbReference>
<feature type="domain" description="D-isomer specific 2-hydroxyacid dehydrogenase catalytic" evidence="5">
    <location>
        <begin position="5"/>
        <end position="309"/>
    </location>
</feature>
<dbReference type="FunFam" id="3.40.50.720:FF:000203">
    <property type="entry name" value="D-3-phosphoglycerate dehydrogenase (SerA)"/>
    <property type="match status" value="1"/>
</dbReference>
<dbReference type="PROSITE" id="PS00670">
    <property type="entry name" value="D_2_HYDROXYACID_DH_2"/>
    <property type="match status" value="1"/>
</dbReference>
<dbReference type="Pfam" id="PF00389">
    <property type="entry name" value="2-Hacid_dh"/>
    <property type="match status" value="1"/>
</dbReference>
<accession>A0A150WGZ6</accession>
<reference evidence="7 8" key="1">
    <citation type="submission" date="2016-03" db="EMBL/GenBank/DDBJ databases">
        <authorList>
            <person name="Ploux O."/>
        </authorList>
    </citation>
    <scope>NUCLEOTIDE SEQUENCE [LARGE SCALE GENOMIC DNA]</scope>
    <source>
        <strain evidence="7 8">R0</strain>
    </source>
</reference>
<name>A0A150WGZ6_BDEBC</name>
<dbReference type="EMBL" id="LUKE01000005">
    <property type="protein sequence ID" value="KYG62367.1"/>
    <property type="molecule type" value="Genomic_DNA"/>
</dbReference>
<evidence type="ECO:0000256" key="2">
    <source>
        <dbReference type="ARBA" id="ARBA00023002"/>
    </source>
</evidence>
<dbReference type="InterPro" id="IPR029753">
    <property type="entry name" value="D-isomer_DH_CS"/>
</dbReference>
<keyword evidence="3" id="KW-0520">NAD</keyword>
<dbReference type="OrthoDB" id="5289001at2"/>
<dbReference type="AlphaFoldDB" id="A0A150WGZ6"/>
<comment type="caution">
    <text evidence="7">The sequence shown here is derived from an EMBL/GenBank/DDBJ whole genome shotgun (WGS) entry which is preliminary data.</text>
</comment>